<dbReference type="OrthoDB" id="10265007at2759"/>
<keyword evidence="4" id="KW-1185">Reference proteome</keyword>
<evidence type="ECO:0000256" key="1">
    <source>
        <dbReference type="ARBA" id="ARBA00004496"/>
    </source>
</evidence>
<sequence length="129" mass="14477">MPSIDAQFVQLDTNRDGLVKAEDLLEFNGGGLTMAFAKAVEKVIGKGQGLNYERFLLFALSLYHLDTSAAKRVYFDILDGQKKGYLDKDALDIFTKEIAEKCSTKEKKVEYTNITQLVFNSIQPKDSTK</sequence>
<evidence type="ECO:0000313" key="4">
    <source>
        <dbReference type="Proteomes" id="UP000008312"/>
    </source>
</evidence>
<dbReference type="InParanoid" id="D8LVZ8"/>
<dbReference type="GO" id="GO:0035303">
    <property type="term" value="P:regulation of dephosphorylation"/>
    <property type="evidence" value="ECO:0007669"/>
    <property type="project" value="InterPro"/>
</dbReference>
<dbReference type="GO" id="GO:0005737">
    <property type="term" value="C:cytoplasm"/>
    <property type="evidence" value="ECO:0007669"/>
    <property type="project" value="UniProtKB-SubCell"/>
</dbReference>
<dbReference type="PANTHER" id="PTHR12085:SF3">
    <property type="entry name" value="SERINE_THREONINE-PROTEIN PHOSPHATASE 2A REGULATORY SUBUNIT B'' SUBUNIT GAMMA"/>
    <property type="match status" value="1"/>
</dbReference>
<dbReference type="PANTHER" id="PTHR12085">
    <property type="entry name" value="SERINE/THREONINE-PROTEIN PHOSPHATASE 2A REGULATORY SUBUNIT B'' SUBUNIT GAMMA"/>
    <property type="match status" value="1"/>
</dbReference>
<proteinExistence type="predicted"/>
<dbReference type="SUPFAM" id="SSF47473">
    <property type="entry name" value="EF-hand"/>
    <property type="match status" value="1"/>
</dbReference>
<keyword evidence="2" id="KW-0963">Cytoplasm</keyword>
<dbReference type="RefSeq" id="XP_012894035.1">
    <property type="nucleotide sequence ID" value="XM_013038581.1"/>
</dbReference>
<dbReference type="AlphaFoldDB" id="D8LVZ8"/>
<dbReference type="GO" id="GO:0000226">
    <property type="term" value="P:microtubule cytoskeleton organization"/>
    <property type="evidence" value="ECO:0007669"/>
    <property type="project" value="TreeGrafter"/>
</dbReference>
<dbReference type="Gene3D" id="1.10.238.10">
    <property type="entry name" value="EF-hand"/>
    <property type="match status" value="1"/>
</dbReference>
<protein>
    <recommendedName>
        <fullName evidence="5">Calmodulin</fullName>
    </recommendedName>
</protein>
<dbReference type="EMBL" id="FN668638">
    <property type="protein sequence ID" value="CBK19987.2"/>
    <property type="molecule type" value="Genomic_DNA"/>
</dbReference>
<accession>D8LVZ8</accession>
<organism evidence="3">
    <name type="scientific">Blastocystis hominis</name>
    <dbReference type="NCBI Taxonomy" id="12968"/>
    <lineage>
        <taxon>Eukaryota</taxon>
        <taxon>Sar</taxon>
        <taxon>Stramenopiles</taxon>
        <taxon>Bigyra</taxon>
        <taxon>Opalozoa</taxon>
        <taxon>Opalinata</taxon>
        <taxon>Blastocystidae</taxon>
        <taxon>Blastocystis</taxon>
    </lineage>
</organism>
<gene>
    <name evidence="3" type="ORF">GSBLH_T00006061001</name>
</gene>
<comment type="subcellular location">
    <subcellularLocation>
        <location evidence="1">Cytoplasm</location>
    </subcellularLocation>
</comment>
<evidence type="ECO:0008006" key="5">
    <source>
        <dbReference type="Google" id="ProtNLM"/>
    </source>
</evidence>
<evidence type="ECO:0000313" key="3">
    <source>
        <dbReference type="EMBL" id="CBK19987.2"/>
    </source>
</evidence>
<name>D8LVZ8_BLAHO</name>
<reference evidence="3" key="1">
    <citation type="submission" date="2010-02" db="EMBL/GenBank/DDBJ databases">
        <title>Sequencing and annotation of the Blastocystis hominis genome.</title>
        <authorList>
            <person name="Wincker P."/>
        </authorList>
    </citation>
    <scope>NUCLEOTIDE SEQUENCE</scope>
    <source>
        <strain evidence="3">Singapore isolate B</strain>
    </source>
</reference>
<dbReference type="InterPro" id="IPR011992">
    <property type="entry name" value="EF-hand-dom_pair"/>
</dbReference>
<evidence type="ECO:0000256" key="2">
    <source>
        <dbReference type="ARBA" id="ARBA00022490"/>
    </source>
</evidence>
<dbReference type="Proteomes" id="UP000008312">
    <property type="component" value="Unassembled WGS sequence"/>
</dbReference>
<dbReference type="InterPro" id="IPR039865">
    <property type="entry name" value="PPP2R3C"/>
</dbReference>
<dbReference type="GeneID" id="24922186"/>
<dbReference type="GO" id="GO:0005819">
    <property type="term" value="C:spindle"/>
    <property type="evidence" value="ECO:0007669"/>
    <property type="project" value="TreeGrafter"/>
</dbReference>
<dbReference type="GO" id="GO:0030865">
    <property type="term" value="P:cortical cytoskeleton organization"/>
    <property type="evidence" value="ECO:0007669"/>
    <property type="project" value="TreeGrafter"/>
</dbReference>